<proteinExistence type="predicted"/>
<evidence type="ECO:0000313" key="3">
    <source>
        <dbReference type="WBParaSite" id="maker-unitig_25497-snap-gene-0.2-mRNA-1"/>
    </source>
</evidence>
<protein>
    <submittedName>
        <fullName evidence="3">Keratin-associated protein 10-12-like</fullName>
    </submittedName>
</protein>
<sequence length="357" mass="38137">MDKMKIDDPVGAFSCARTGGPLEPSPSETLLRPGGEGYEEARPPAAALRMKNPALWAASAAPEAEVMSLTMSTRFKTAVSSAMTQLLLWATGRQTNWRQLSAYQLYGMTCLSRGRQLEPVIWPADDDIARCPFVPVPRLCHQCRLCQCPFVLVPALCQCPFVPVPFVAVAASASAVCASARLFQWPVCGQCRLFQCPFVPVQCPLVPVPALCQCRRCVPVPVCGQCPFVPVPRLWPVPCPLVPVPALVASARLCQFCASAACASARLCQCPLVPVPACASARLCQCPLVQCPLVPVPRLCQCRVVPVPLAPFVPVPACASAQCQCQCPLVPVPACASALECPMCQCRLCQVPANAIP</sequence>
<evidence type="ECO:0000256" key="1">
    <source>
        <dbReference type="SAM" id="MobiDB-lite"/>
    </source>
</evidence>
<reference evidence="3" key="1">
    <citation type="submission" date="2016-11" db="UniProtKB">
        <authorList>
            <consortium name="WormBaseParasite"/>
        </authorList>
    </citation>
    <scope>IDENTIFICATION</scope>
</reference>
<dbReference type="Proteomes" id="UP000095280">
    <property type="component" value="Unplaced"/>
</dbReference>
<dbReference type="AlphaFoldDB" id="A0A1I8FAK5"/>
<dbReference type="WBParaSite" id="maker-unitig_25497-snap-gene-0.2-mRNA-1">
    <property type="protein sequence ID" value="maker-unitig_25497-snap-gene-0.2-mRNA-1"/>
    <property type="gene ID" value="maker-unitig_25497-snap-gene-0.2"/>
</dbReference>
<accession>A0A1I8FAK5</accession>
<feature type="region of interest" description="Disordered" evidence="1">
    <location>
        <begin position="17"/>
        <end position="38"/>
    </location>
</feature>
<name>A0A1I8FAK5_9PLAT</name>
<keyword evidence="2" id="KW-1185">Reference proteome</keyword>
<organism evidence="2 3">
    <name type="scientific">Macrostomum lignano</name>
    <dbReference type="NCBI Taxonomy" id="282301"/>
    <lineage>
        <taxon>Eukaryota</taxon>
        <taxon>Metazoa</taxon>
        <taxon>Spiralia</taxon>
        <taxon>Lophotrochozoa</taxon>
        <taxon>Platyhelminthes</taxon>
        <taxon>Rhabditophora</taxon>
        <taxon>Macrostomorpha</taxon>
        <taxon>Macrostomida</taxon>
        <taxon>Macrostomidae</taxon>
        <taxon>Macrostomum</taxon>
    </lineage>
</organism>
<evidence type="ECO:0000313" key="2">
    <source>
        <dbReference type="Proteomes" id="UP000095280"/>
    </source>
</evidence>